<proteinExistence type="predicted"/>
<sequence length="21" mass="2226">MAWTQLACFFLGKATASGKHG</sequence>
<protein>
    <submittedName>
        <fullName evidence="1">Uncharacterized protein</fullName>
    </submittedName>
</protein>
<name>A0A0A9B692_ARUDO</name>
<evidence type="ECO:0000313" key="1">
    <source>
        <dbReference type="EMBL" id="JAD58896.1"/>
    </source>
</evidence>
<reference evidence="1" key="2">
    <citation type="journal article" date="2015" name="Data Brief">
        <title>Shoot transcriptome of the giant reed, Arundo donax.</title>
        <authorList>
            <person name="Barrero R.A."/>
            <person name="Guerrero F.D."/>
            <person name="Moolhuijzen P."/>
            <person name="Goolsby J.A."/>
            <person name="Tidwell J."/>
            <person name="Bellgard S.E."/>
            <person name="Bellgard M.I."/>
        </authorList>
    </citation>
    <scope>NUCLEOTIDE SEQUENCE</scope>
    <source>
        <tissue evidence="1">Shoot tissue taken approximately 20 cm above the soil surface</tissue>
    </source>
</reference>
<organism evidence="1">
    <name type="scientific">Arundo donax</name>
    <name type="common">Giant reed</name>
    <name type="synonym">Donax arundinaceus</name>
    <dbReference type="NCBI Taxonomy" id="35708"/>
    <lineage>
        <taxon>Eukaryota</taxon>
        <taxon>Viridiplantae</taxon>
        <taxon>Streptophyta</taxon>
        <taxon>Embryophyta</taxon>
        <taxon>Tracheophyta</taxon>
        <taxon>Spermatophyta</taxon>
        <taxon>Magnoliopsida</taxon>
        <taxon>Liliopsida</taxon>
        <taxon>Poales</taxon>
        <taxon>Poaceae</taxon>
        <taxon>PACMAD clade</taxon>
        <taxon>Arundinoideae</taxon>
        <taxon>Arundineae</taxon>
        <taxon>Arundo</taxon>
    </lineage>
</organism>
<accession>A0A0A9B692</accession>
<reference evidence="1" key="1">
    <citation type="submission" date="2014-09" db="EMBL/GenBank/DDBJ databases">
        <authorList>
            <person name="Magalhaes I.L.F."/>
            <person name="Oliveira U."/>
            <person name="Santos F.R."/>
            <person name="Vidigal T.H.D.A."/>
            <person name="Brescovit A.D."/>
            <person name="Santos A.J."/>
        </authorList>
    </citation>
    <scope>NUCLEOTIDE SEQUENCE</scope>
    <source>
        <tissue evidence="1">Shoot tissue taken approximately 20 cm above the soil surface</tissue>
    </source>
</reference>
<dbReference type="AlphaFoldDB" id="A0A0A9B692"/>
<dbReference type="EMBL" id="GBRH01238999">
    <property type="protein sequence ID" value="JAD58896.1"/>
    <property type="molecule type" value="Transcribed_RNA"/>
</dbReference>